<dbReference type="InterPro" id="IPR004099">
    <property type="entry name" value="Pyr_nucl-diS_OxRdtase_dimer"/>
</dbReference>
<dbReference type="PRINTS" id="PR00368">
    <property type="entry name" value="FADPNR"/>
</dbReference>
<dbReference type="Proteomes" id="UP000326759">
    <property type="component" value="Unassembled WGS sequence"/>
</dbReference>
<dbReference type="GO" id="GO:0005739">
    <property type="term" value="C:mitochondrion"/>
    <property type="evidence" value="ECO:0007669"/>
    <property type="project" value="TreeGrafter"/>
</dbReference>
<dbReference type="FunFam" id="3.30.390.30:FF:000004">
    <property type="entry name" value="Thioredoxin reductase 1, cytoplasmic"/>
    <property type="match status" value="1"/>
</dbReference>
<dbReference type="OrthoDB" id="5956163at2759"/>
<protein>
    <recommendedName>
        <fullName evidence="4">thioredoxin-disulfide reductase (NADPH)</fullName>
        <ecNumber evidence="4">1.8.1.9</ecNumber>
    </recommendedName>
</protein>
<keyword evidence="5" id="KW-0813">Transport</keyword>
<comment type="function">
    <text evidence="15">Thioredoxin system is a major player in glutathione metabolism, due to the demonstrated absence of a glutathione reductase. Functionally interacts with the Sod/Cat reactive oxidation species (ROS) defense system and thereby has a role in preadult development and life span. Lack of a glutathione reductase suggests antioxidant defense in Drosophila, and probably in related insects, differs fundamentally from that in other organisms.</text>
</comment>
<feature type="domain" description="Glutaredoxin" evidence="17">
    <location>
        <begin position="115"/>
        <end position="177"/>
    </location>
</feature>
<keyword evidence="6 16" id="KW-0285">Flavoprotein</keyword>
<dbReference type="GO" id="GO:0004362">
    <property type="term" value="F:glutathione-disulfide reductase (NADPH) activity"/>
    <property type="evidence" value="ECO:0007669"/>
    <property type="project" value="TreeGrafter"/>
</dbReference>
<comment type="cofactor">
    <cofactor evidence="1">
        <name>FAD</name>
        <dbReference type="ChEBI" id="CHEBI:57692"/>
    </cofactor>
</comment>
<evidence type="ECO:0000256" key="15">
    <source>
        <dbReference type="ARBA" id="ARBA00054062"/>
    </source>
</evidence>
<keyword evidence="9" id="KW-0712">Selenocysteine</keyword>
<dbReference type="InterPro" id="IPR036188">
    <property type="entry name" value="FAD/NAD-bd_sf"/>
</dbReference>
<evidence type="ECO:0000256" key="4">
    <source>
        <dbReference type="ARBA" id="ARBA00012610"/>
    </source>
</evidence>
<keyword evidence="10" id="KW-0249">Electron transport</keyword>
<dbReference type="InterPro" id="IPR036249">
    <property type="entry name" value="Thioredoxin-like_sf"/>
</dbReference>
<dbReference type="PROSITE" id="PS00195">
    <property type="entry name" value="GLUTAREDOXIN_1"/>
    <property type="match status" value="1"/>
</dbReference>
<evidence type="ECO:0000313" key="21">
    <source>
        <dbReference type="Proteomes" id="UP000326759"/>
    </source>
</evidence>
<dbReference type="NCBIfam" id="TIGR02180">
    <property type="entry name" value="GRX_euk"/>
    <property type="match status" value="1"/>
</dbReference>
<reference evidence="20 21" key="1">
    <citation type="journal article" date="2019" name="PLoS Biol.">
        <title>Sex chromosomes control vertical transmission of feminizing Wolbachia symbionts in an isopod.</title>
        <authorList>
            <person name="Becking T."/>
            <person name="Chebbi M.A."/>
            <person name="Giraud I."/>
            <person name="Moumen B."/>
            <person name="Laverre T."/>
            <person name="Caubet Y."/>
            <person name="Peccoud J."/>
            <person name="Gilbert C."/>
            <person name="Cordaux R."/>
        </authorList>
    </citation>
    <scope>NUCLEOTIDE SEQUENCE [LARGE SCALE GENOMIC DNA]</scope>
    <source>
        <strain evidence="20">ANa2</strain>
        <tissue evidence="20">Whole body excluding digestive tract and cuticle</tissue>
    </source>
</reference>
<evidence type="ECO:0000256" key="1">
    <source>
        <dbReference type="ARBA" id="ARBA00001974"/>
    </source>
</evidence>
<dbReference type="Gene3D" id="3.30.390.30">
    <property type="match status" value="1"/>
</dbReference>
<feature type="domain" description="FAD/NAD(P)-binding" evidence="19">
    <location>
        <begin position="205"/>
        <end position="540"/>
    </location>
</feature>
<dbReference type="CDD" id="cd03419">
    <property type="entry name" value="GRX_GRXh_1_2_like"/>
    <property type="match status" value="1"/>
</dbReference>
<dbReference type="SUPFAM" id="SSF52833">
    <property type="entry name" value="Thioredoxin-like"/>
    <property type="match status" value="1"/>
</dbReference>
<proteinExistence type="inferred from homology"/>
<dbReference type="NCBIfam" id="TIGR01438">
    <property type="entry name" value="TGR"/>
    <property type="match status" value="1"/>
</dbReference>
<evidence type="ECO:0000256" key="13">
    <source>
        <dbReference type="ARBA" id="ARBA00023284"/>
    </source>
</evidence>
<comment type="caution">
    <text evidence="20">The sequence shown here is derived from an EMBL/GenBank/DDBJ whole genome shotgun (WGS) entry which is preliminary data.</text>
</comment>
<evidence type="ECO:0000256" key="2">
    <source>
        <dbReference type="ARBA" id="ARBA00002549"/>
    </source>
</evidence>
<dbReference type="PROSITE" id="PS00076">
    <property type="entry name" value="PYRIDINE_REDOX_1"/>
    <property type="match status" value="1"/>
</dbReference>
<dbReference type="InterPro" id="IPR023753">
    <property type="entry name" value="FAD/NAD-binding_dom"/>
</dbReference>
<dbReference type="Gene3D" id="3.50.50.60">
    <property type="entry name" value="FAD/NAD(P)-binding domain"/>
    <property type="match status" value="2"/>
</dbReference>
<dbReference type="GO" id="GO:0005829">
    <property type="term" value="C:cytosol"/>
    <property type="evidence" value="ECO:0007669"/>
    <property type="project" value="TreeGrafter"/>
</dbReference>
<keyword evidence="12" id="KW-1015">Disulfide bond</keyword>
<dbReference type="InterPro" id="IPR016156">
    <property type="entry name" value="FAD/NAD-linked_Rdtase_dimer_sf"/>
</dbReference>
<keyword evidence="8" id="KW-0521">NADP</keyword>
<dbReference type="PRINTS" id="PR00411">
    <property type="entry name" value="PNDRDTASEI"/>
</dbReference>
<comment type="function">
    <text evidence="2">Has a glutathione-disulfide oxidoreductase activity in the presence of NADPH and glutathione reductase. Reduces low molecular weight disulfides and proteins.</text>
</comment>
<evidence type="ECO:0000313" key="20">
    <source>
        <dbReference type="EMBL" id="KAB7496566.1"/>
    </source>
</evidence>
<dbReference type="GO" id="GO:0004791">
    <property type="term" value="F:thioredoxin-disulfide reductase (NADPH) activity"/>
    <property type="evidence" value="ECO:0007669"/>
    <property type="project" value="UniProtKB-EC"/>
</dbReference>
<keyword evidence="7 16" id="KW-0274">FAD</keyword>
<evidence type="ECO:0000259" key="17">
    <source>
        <dbReference type="Pfam" id="PF00462"/>
    </source>
</evidence>
<dbReference type="Pfam" id="PF07992">
    <property type="entry name" value="Pyr_redox_2"/>
    <property type="match status" value="1"/>
</dbReference>
<gene>
    <name evidence="20" type="primary">Txnrd3</name>
    <name evidence="20" type="ORF">Anas_04758</name>
</gene>
<dbReference type="EMBL" id="SEYY01021237">
    <property type="protein sequence ID" value="KAB7496566.1"/>
    <property type="molecule type" value="Genomic_DNA"/>
</dbReference>
<evidence type="ECO:0000256" key="10">
    <source>
        <dbReference type="ARBA" id="ARBA00022982"/>
    </source>
</evidence>
<dbReference type="EC" id="1.8.1.9" evidence="4"/>
<dbReference type="PROSITE" id="PS51354">
    <property type="entry name" value="GLUTAREDOXIN_2"/>
    <property type="match status" value="1"/>
</dbReference>
<organism evidence="20 21">
    <name type="scientific">Armadillidium nasatum</name>
    <dbReference type="NCBI Taxonomy" id="96803"/>
    <lineage>
        <taxon>Eukaryota</taxon>
        <taxon>Metazoa</taxon>
        <taxon>Ecdysozoa</taxon>
        <taxon>Arthropoda</taxon>
        <taxon>Crustacea</taxon>
        <taxon>Multicrustacea</taxon>
        <taxon>Malacostraca</taxon>
        <taxon>Eumalacostraca</taxon>
        <taxon>Peracarida</taxon>
        <taxon>Isopoda</taxon>
        <taxon>Oniscidea</taxon>
        <taxon>Crinocheta</taxon>
        <taxon>Armadillidiidae</taxon>
        <taxon>Armadillidium</taxon>
    </lineage>
</organism>
<evidence type="ECO:0000256" key="3">
    <source>
        <dbReference type="ARBA" id="ARBA00007532"/>
    </source>
</evidence>
<dbReference type="InterPro" id="IPR046952">
    <property type="entry name" value="GSHR/TRXR-like"/>
</dbReference>
<sequence length="688" mass="75828">MVIISSIKNPKTISLLFRYFRNVRYSTNVSSFSTKSITPSVLLPNCCRNFPRYDPLVNYSLKNIVRSSSYCCNLRNCAKTHEIQASRTYKSTMPPTFLQKSPQEIVERCISENKVFIFSKSFCPFCFKVKAIFRSERIGFDALELDLIENGAEIQEALFAKSGQKTVPNVYINGEHVGGSDKVQELHSKGELITLLNPKTHSYDYDYIVIGGGSGGLASSKEAARLGAKVAVCDFVKPTPIGTTWGLGGTCVNVGCIPKKLMHQAAILGHDLKDSREFGWSTPEKPEHNWNTMVEGIQNHIGSLNWGYRVALRDKKIDYLNAFATFVDEHTIKTVDKKGKEKTLTSNNFLIAVGGRPRYPDIPGAKEFGITSDDIFSLPYSPGKTLLVGASYISLECAGFLHGLGYDVTVMVRSILLRGFDRQMSEKIGEIMEQMGVKFLRETIPTSVERIEEGQPGKLKVTAKTRSGGQVVDEYNTVVFAIGRDPFISELGLENIGVQLAKSGKIVVDKREVSSVSNVYAVGDVIDGGLELTPVAIQAGKLLARRLYGNGKELMDYVNVPTTVFTAIEYGCCGLSEEAAVEKFGEANIDVYHSNFWPLEFTVAHRPENDCYAKLVVLRKEGEEFVIGFHYLGPNAGEVTQGFSIALKLNATKSDFDNLVGIHPTCAEVFTTLTITKRSGKDVASQGC</sequence>
<dbReference type="InterPro" id="IPR006338">
    <property type="entry name" value="Thioredoxin/glutathione_Rdtase"/>
</dbReference>
<comment type="similarity">
    <text evidence="3 16">Belongs to the class-I pyridine nucleotide-disulfide oxidoreductase family.</text>
</comment>
<dbReference type="InterPro" id="IPR011767">
    <property type="entry name" value="GLR_AS"/>
</dbReference>
<evidence type="ECO:0000256" key="9">
    <source>
        <dbReference type="ARBA" id="ARBA00022933"/>
    </source>
</evidence>
<comment type="catalytic activity">
    <reaction evidence="14">
        <text>[thioredoxin]-dithiol + NADP(+) = [thioredoxin]-disulfide + NADPH + H(+)</text>
        <dbReference type="Rhea" id="RHEA:20345"/>
        <dbReference type="Rhea" id="RHEA-COMP:10698"/>
        <dbReference type="Rhea" id="RHEA-COMP:10700"/>
        <dbReference type="ChEBI" id="CHEBI:15378"/>
        <dbReference type="ChEBI" id="CHEBI:29950"/>
        <dbReference type="ChEBI" id="CHEBI:50058"/>
        <dbReference type="ChEBI" id="CHEBI:57783"/>
        <dbReference type="ChEBI" id="CHEBI:58349"/>
        <dbReference type="EC" id="1.8.1.9"/>
    </reaction>
</comment>
<evidence type="ECO:0000256" key="5">
    <source>
        <dbReference type="ARBA" id="ARBA00022448"/>
    </source>
</evidence>
<evidence type="ECO:0000256" key="14">
    <source>
        <dbReference type="ARBA" id="ARBA00048132"/>
    </source>
</evidence>
<feature type="domain" description="Pyridine nucleotide-disulphide oxidoreductase dimerisation" evidence="18">
    <location>
        <begin position="560"/>
        <end position="672"/>
    </location>
</feature>
<dbReference type="PANTHER" id="PTHR42737:SF8">
    <property type="entry name" value="THIOREDOXIN-DISULFIDE REDUCTASE"/>
    <property type="match status" value="1"/>
</dbReference>
<accession>A0A5N5SR22</accession>
<evidence type="ECO:0000256" key="8">
    <source>
        <dbReference type="ARBA" id="ARBA00022857"/>
    </source>
</evidence>
<evidence type="ECO:0000259" key="19">
    <source>
        <dbReference type="Pfam" id="PF07992"/>
    </source>
</evidence>
<dbReference type="Pfam" id="PF00462">
    <property type="entry name" value="Glutaredoxin"/>
    <property type="match status" value="1"/>
</dbReference>
<evidence type="ECO:0000256" key="16">
    <source>
        <dbReference type="RuleBase" id="RU003691"/>
    </source>
</evidence>
<dbReference type="FunFam" id="3.50.50.60:FF:000190">
    <property type="entry name" value="Thioredoxin reductase"/>
    <property type="match status" value="1"/>
</dbReference>
<dbReference type="InterPro" id="IPR012999">
    <property type="entry name" value="Pyr_OxRdtase_I_AS"/>
</dbReference>
<dbReference type="Pfam" id="PF02852">
    <property type="entry name" value="Pyr_redox_dim"/>
    <property type="match status" value="1"/>
</dbReference>
<dbReference type="AlphaFoldDB" id="A0A5N5SR22"/>
<evidence type="ECO:0000259" key="18">
    <source>
        <dbReference type="Pfam" id="PF02852"/>
    </source>
</evidence>
<dbReference type="PANTHER" id="PTHR42737">
    <property type="entry name" value="GLUTATHIONE REDUCTASE"/>
    <property type="match status" value="1"/>
</dbReference>
<dbReference type="GO" id="GO:0034599">
    <property type="term" value="P:cellular response to oxidative stress"/>
    <property type="evidence" value="ECO:0007669"/>
    <property type="project" value="TreeGrafter"/>
</dbReference>
<dbReference type="GO" id="GO:0045454">
    <property type="term" value="P:cell redox homeostasis"/>
    <property type="evidence" value="ECO:0007669"/>
    <property type="project" value="InterPro"/>
</dbReference>
<dbReference type="Gene3D" id="3.40.30.10">
    <property type="entry name" value="Glutaredoxin"/>
    <property type="match status" value="1"/>
</dbReference>
<name>A0A5N5SR22_9CRUS</name>
<dbReference type="GO" id="GO:0050660">
    <property type="term" value="F:flavin adenine dinucleotide binding"/>
    <property type="evidence" value="ECO:0007669"/>
    <property type="project" value="InterPro"/>
</dbReference>
<evidence type="ECO:0000256" key="11">
    <source>
        <dbReference type="ARBA" id="ARBA00023002"/>
    </source>
</evidence>
<keyword evidence="11 16" id="KW-0560">Oxidoreductase</keyword>
<dbReference type="GO" id="GO:0006749">
    <property type="term" value="P:glutathione metabolic process"/>
    <property type="evidence" value="ECO:0007669"/>
    <property type="project" value="TreeGrafter"/>
</dbReference>
<evidence type="ECO:0000256" key="6">
    <source>
        <dbReference type="ARBA" id="ARBA00022630"/>
    </source>
</evidence>
<evidence type="ECO:0000256" key="7">
    <source>
        <dbReference type="ARBA" id="ARBA00022827"/>
    </source>
</evidence>
<dbReference type="SUPFAM" id="SSF51905">
    <property type="entry name" value="FAD/NAD(P)-binding domain"/>
    <property type="match status" value="1"/>
</dbReference>
<keyword evidence="13 16" id="KW-0676">Redox-active center</keyword>
<dbReference type="SUPFAM" id="SSF55424">
    <property type="entry name" value="FAD/NAD-linked reductases, dimerisation (C-terminal) domain"/>
    <property type="match status" value="1"/>
</dbReference>
<dbReference type="InterPro" id="IPR011899">
    <property type="entry name" value="Glutaredoxin_euk/vir"/>
</dbReference>
<keyword evidence="21" id="KW-1185">Reference proteome</keyword>
<evidence type="ECO:0000256" key="12">
    <source>
        <dbReference type="ARBA" id="ARBA00023157"/>
    </source>
</evidence>
<dbReference type="InterPro" id="IPR002109">
    <property type="entry name" value="Glutaredoxin"/>
</dbReference>